<gene>
    <name evidence="1" type="ORF">EZJ19_05260</name>
</gene>
<dbReference type="SUPFAM" id="SSF52540">
    <property type="entry name" value="P-loop containing nucleoside triphosphate hydrolases"/>
    <property type="match status" value="1"/>
</dbReference>
<keyword evidence="2" id="KW-1185">Reference proteome</keyword>
<protein>
    <recommendedName>
        <fullName evidence="3">Sulfotransferase</fullName>
    </recommendedName>
</protein>
<evidence type="ECO:0000313" key="1">
    <source>
        <dbReference type="EMBL" id="TCJ16313.1"/>
    </source>
</evidence>
<evidence type="ECO:0008006" key="3">
    <source>
        <dbReference type="Google" id="ProtNLM"/>
    </source>
</evidence>
<reference evidence="1 2" key="1">
    <citation type="submission" date="2019-03" db="EMBL/GenBank/DDBJ databases">
        <title>Genome sequence of Thiobacillaceae bacterium LSR1, a sulfur-oxidizing bacterium isolated from freshwater sediment.</title>
        <authorList>
            <person name="Li S."/>
        </authorList>
    </citation>
    <scope>NUCLEOTIDE SEQUENCE [LARGE SCALE GENOMIC DNA]</scope>
    <source>
        <strain evidence="1 2">LSR1</strain>
    </source>
</reference>
<dbReference type="InterPro" id="IPR027417">
    <property type="entry name" value="P-loop_NTPase"/>
</dbReference>
<dbReference type="Gene3D" id="3.40.50.300">
    <property type="entry name" value="P-loop containing nucleotide triphosphate hydrolases"/>
    <property type="match status" value="1"/>
</dbReference>
<accession>A0A4R1BGJ3</accession>
<dbReference type="OrthoDB" id="8548491at2"/>
<dbReference type="RefSeq" id="WP_131445241.1">
    <property type="nucleotide sequence ID" value="NZ_SJZB01000018.1"/>
</dbReference>
<dbReference type="AlphaFoldDB" id="A0A4R1BGJ3"/>
<proteinExistence type="predicted"/>
<dbReference type="EMBL" id="SJZB01000018">
    <property type="protein sequence ID" value="TCJ16313.1"/>
    <property type="molecule type" value="Genomic_DNA"/>
</dbReference>
<comment type="caution">
    <text evidence="1">The sequence shown here is derived from an EMBL/GenBank/DDBJ whole genome shotgun (WGS) entry which is preliminary data.</text>
</comment>
<dbReference type="Proteomes" id="UP000295443">
    <property type="component" value="Unassembled WGS sequence"/>
</dbReference>
<organism evidence="1 2">
    <name type="scientific">Parasulfuritortus cantonensis</name>
    <dbReference type="NCBI Taxonomy" id="2528202"/>
    <lineage>
        <taxon>Bacteria</taxon>
        <taxon>Pseudomonadati</taxon>
        <taxon>Pseudomonadota</taxon>
        <taxon>Betaproteobacteria</taxon>
        <taxon>Nitrosomonadales</taxon>
        <taxon>Thiobacillaceae</taxon>
        <taxon>Parasulfuritortus</taxon>
    </lineage>
</organism>
<evidence type="ECO:0000313" key="2">
    <source>
        <dbReference type="Proteomes" id="UP000295443"/>
    </source>
</evidence>
<name>A0A4R1BGJ3_9PROT</name>
<sequence>MTKRGASPELVLFTATTGRTGSTSLVELFQRNVPGCVAEHEPGYQPETVYERLYEALFLRRVRKLDRRGFGRALQWYDRGERVLDRLVHLRARRIRRLGCRVYLESNHAFLSSLGDALVEEFPNLGLIHLVRDPMEVAVSHCNRNTRPAGSPDFLRALGAWHPHPEARRNCLVPPAGDLTCFQYYLWVWLECERRRLRFLERNPAVRCFRLLTPDLNEPARIAELFAFFGLPVDSGRLVVPPARNRNAEVTRVDERHREEARDLLRRLGPGVLAGLPATFGLADLL</sequence>